<evidence type="ECO:0000256" key="11">
    <source>
        <dbReference type="ARBA" id="ARBA00023098"/>
    </source>
</evidence>
<dbReference type="Gene3D" id="1.10.1440.10">
    <property type="entry name" value="Apolipoprotein C-II"/>
    <property type="match status" value="1"/>
</dbReference>
<evidence type="ECO:0000256" key="6">
    <source>
        <dbReference type="ARBA" id="ARBA00022525"/>
    </source>
</evidence>
<proteinExistence type="inferred from homology"/>
<keyword evidence="8 14" id="KW-0345">HDL</keyword>
<evidence type="ECO:0000256" key="1">
    <source>
        <dbReference type="ARBA" id="ARBA00004613"/>
    </source>
</evidence>
<evidence type="ECO:0000256" key="15">
    <source>
        <dbReference type="SAM" id="SignalP"/>
    </source>
</evidence>
<evidence type="ECO:0000256" key="14">
    <source>
        <dbReference type="RuleBase" id="RU368054"/>
    </source>
</evidence>
<evidence type="ECO:0000313" key="16">
    <source>
        <dbReference type="Ensembl" id="ENSMMDP00005019497.1"/>
    </source>
</evidence>
<sequence>LSTLSDTMNKLLAITVLVALLALSAESFRVPRQTPEEQGTLAKITDFIKFYYNQSVDTVSEYVENIKGFNIEEKAMNLYEETTQAAGTYFGIAQDQLYHIFNPQP</sequence>
<evidence type="ECO:0000256" key="8">
    <source>
        <dbReference type="ARBA" id="ARBA00022850"/>
    </source>
</evidence>
<keyword evidence="9 14" id="KW-0442">Lipid degradation</keyword>
<keyword evidence="5 14" id="KW-0162">Chylomicron</keyword>
<dbReference type="GO" id="GO:0006869">
    <property type="term" value="P:lipid transport"/>
    <property type="evidence" value="ECO:0007669"/>
    <property type="project" value="UniProtKB-UniRule"/>
</dbReference>
<dbReference type="GO" id="GO:0034364">
    <property type="term" value="C:high-density lipoprotein particle"/>
    <property type="evidence" value="ECO:0007669"/>
    <property type="project" value="UniProtKB-KW"/>
</dbReference>
<evidence type="ECO:0000313" key="17">
    <source>
        <dbReference type="Proteomes" id="UP000472263"/>
    </source>
</evidence>
<keyword evidence="7 14" id="KW-0427">LDL</keyword>
<dbReference type="GO" id="GO:0034361">
    <property type="term" value="C:very-low-density lipoprotein particle"/>
    <property type="evidence" value="ECO:0007669"/>
    <property type="project" value="UniProtKB-UniRule"/>
</dbReference>
<accession>A0A667XW51</accession>
<reference evidence="16" key="2">
    <citation type="submission" date="2025-08" db="UniProtKB">
        <authorList>
            <consortium name="Ensembl"/>
        </authorList>
    </citation>
    <scope>IDENTIFICATION</scope>
</reference>
<evidence type="ECO:0000256" key="5">
    <source>
        <dbReference type="ARBA" id="ARBA00022513"/>
    </source>
</evidence>
<dbReference type="GO" id="GO:0060216">
    <property type="term" value="P:definitive hemopoiesis"/>
    <property type="evidence" value="ECO:0007669"/>
    <property type="project" value="Ensembl"/>
</dbReference>
<reference evidence="16" key="3">
    <citation type="submission" date="2025-09" db="UniProtKB">
        <authorList>
            <consortium name="Ensembl"/>
        </authorList>
    </citation>
    <scope>IDENTIFICATION</scope>
</reference>
<keyword evidence="14 15" id="KW-0732">Signal</keyword>
<evidence type="ECO:0000256" key="7">
    <source>
        <dbReference type="ARBA" id="ARBA00022710"/>
    </source>
</evidence>
<name>A0A667XW51_9TELE</name>
<dbReference type="GO" id="GO:0042159">
    <property type="term" value="P:lipoprotein catabolic process"/>
    <property type="evidence" value="ECO:0007669"/>
    <property type="project" value="Ensembl"/>
</dbReference>
<evidence type="ECO:0000256" key="13">
    <source>
        <dbReference type="ARBA" id="ARBA00031176"/>
    </source>
</evidence>
<dbReference type="GO" id="GO:0016004">
    <property type="term" value="F:phospholipase activator activity"/>
    <property type="evidence" value="ECO:0007669"/>
    <property type="project" value="TreeGrafter"/>
</dbReference>
<keyword evidence="11 14" id="KW-0443">Lipid metabolism</keyword>
<dbReference type="GO" id="GO:0042627">
    <property type="term" value="C:chylomicron"/>
    <property type="evidence" value="ECO:0007669"/>
    <property type="project" value="UniProtKB-UniRule"/>
</dbReference>
<dbReference type="GO" id="GO:0043274">
    <property type="term" value="F:phospholipase binding"/>
    <property type="evidence" value="ECO:0007669"/>
    <property type="project" value="TreeGrafter"/>
</dbReference>
<dbReference type="Proteomes" id="UP000472263">
    <property type="component" value="Chromosome 16"/>
</dbReference>
<evidence type="ECO:0000256" key="9">
    <source>
        <dbReference type="ARBA" id="ARBA00022963"/>
    </source>
</evidence>
<keyword evidence="10 14" id="KW-0445">Lipid transport</keyword>
<dbReference type="PANTHER" id="PTHR16566:SF0">
    <property type="entry name" value="APOLIPOPROTEIN C-II"/>
    <property type="match status" value="1"/>
</dbReference>
<evidence type="ECO:0000256" key="4">
    <source>
        <dbReference type="ARBA" id="ARBA00022448"/>
    </source>
</evidence>
<organism evidence="16 17">
    <name type="scientific">Myripristis murdjan</name>
    <name type="common">pinecone soldierfish</name>
    <dbReference type="NCBI Taxonomy" id="586833"/>
    <lineage>
        <taxon>Eukaryota</taxon>
        <taxon>Metazoa</taxon>
        <taxon>Chordata</taxon>
        <taxon>Craniata</taxon>
        <taxon>Vertebrata</taxon>
        <taxon>Euteleostomi</taxon>
        <taxon>Actinopterygii</taxon>
        <taxon>Neopterygii</taxon>
        <taxon>Teleostei</taxon>
        <taxon>Neoteleostei</taxon>
        <taxon>Acanthomorphata</taxon>
        <taxon>Holocentriformes</taxon>
        <taxon>Holocentridae</taxon>
        <taxon>Myripristis</taxon>
    </lineage>
</organism>
<comment type="similarity">
    <text evidence="2 14">Belongs to the apolipoprotein C2 family.</text>
</comment>
<comment type="function">
    <text evidence="14">Component of chylomicrons, very low-density lipoproteins (VLDL), low-density lipoproteins (LDL), and high-density lipoproteins (HDL) in plasma. Plays an important role in lipoprotein metabolism as an activator of lipoprotein lipase.</text>
</comment>
<feature type="chain" id="PRO_5025366884" description="Apolipoprotein C-II" evidence="15">
    <location>
        <begin position="28"/>
        <end position="105"/>
    </location>
</feature>
<dbReference type="InParanoid" id="A0A667XW51"/>
<keyword evidence="12 14" id="KW-0850">VLDL</keyword>
<dbReference type="Pfam" id="PF05355">
    <property type="entry name" value="Apo-CII"/>
    <property type="match status" value="1"/>
</dbReference>
<keyword evidence="17" id="KW-1185">Reference proteome</keyword>
<dbReference type="GO" id="GO:0034362">
    <property type="term" value="C:low-density lipoprotein particle"/>
    <property type="evidence" value="ECO:0007669"/>
    <property type="project" value="UniProtKB-UniRule"/>
</dbReference>
<dbReference type="InterPro" id="IPR023121">
    <property type="entry name" value="ApoC-II_dom_sf"/>
</dbReference>
<dbReference type="GeneTree" id="ENSGT00390000007913"/>
<dbReference type="GO" id="GO:0060697">
    <property type="term" value="P:positive regulation of phospholipid catabolic process"/>
    <property type="evidence" value="ECO:0007669"/>
    <property type="project" value="TreeGrafter"/>
</dbReference>
<reference evidence="16" key="1">
    <citation type="submission" date="2019-06" db="EMBL/GenBank/DDBJ databases">
        <authorList>
            <consortium name="Wellcome Sanger Institute Data Sharing"/>
        </authorList>
    </citation>
    <scope>NUCLEOTIDE SEQUENCE [LARGE SCALE GENOMIC DNA]</scope>
</reference>
<evidence type="ECO:0000256" key="12">
    <source>
        <dbReference type="ARBA" id="ARBA00023313"/>
    </source>
</evidence>
<protein>
    <recommendedName>
        <fullName evidence="3 14">Apolipoprotein C-II</fullName>
        <shortName evidence="14">Apo-CII</shortName>
        <shortName evidence="14">ApoC-II</shortName>
    </recommendedName>
    <alternativeName>
        <fullName evidence="13 14">Apolipoprotein C2</fullName>
    </alternativeName>
</protein>
<feature type="signal peptide" evidence="15">
    <location>
        <begin position="1"/>
        <end position="27"/>
    </location>
</feature>
<dbReference type="Ensembl" id="ENSMMDT00005019963.1">
    <property type="protein sequence ID" value="ENSMMDP00005019497.1"/>
    <property type="gene ID" value="ENSMMDG00005009665.1"/>
</dbReference>
<evidence type="ECO:0000256" key="10">
    <source>
        <dbReference type="ARBA" id="ARBA00023055"/>
    </source>
</evidence>
<dbReference type="PANTHER" id="PTHR16566">
    <property type="entry name" value="APOLIPOPROTEIN C-II"/>
    <property type="match status" value="1"/>
</dbReference>
<keyword evidence="4 14" id="KW-0813">Transport</keyword>
<dbReference type="GO" id="GO:0016042">
    <property type="term" value="P:lipid catabolic process"/>
    <property type="evidence" value="ECO:0007669"/>
    <property type="project" value="UniProtKB-UniRule"/>
</dbReference>
<dbReference type="InterPro" id="IPR008019">
    <property type="entry name" value="Apo-CII"/>
</dbReference>
<evidence type="ECO:0000256" key="2">
    <source>
        <dbReference type="ARBA" id="ARBA00007221"/>
    </source>
</evidence>
<evidence type="ECO:0000256" key="3">
    <source>
        <dbReference type="ARBA" id="ARBA00013947"/>
    </source>
</evidence>
<comment type="subcellular location">
    <subcellularLocation>
        <location evidence="1 14">Secreted</location>
    </subcellularLocation>
</comment>
<dbReference type="AlphaFoldDB" id="A0A667XW51"/>
<keyword evidence="6 14" id="KW-0964">Secreted</keyword>